<reference evidence="7 8" key="1">
    <citation type="submission" date="2018-09" db="EMBL/GenBank/DDBJ databases">
        <title>Micromonospora sp. nov. MS1-9, isolated from a root of Musa sp.</title>
        <authorList>
            <person name="Kuncharoen N."/>
            <person name="Kudo T."/>
            <person name="Ohkuma M."/>
            <person name="Yuki M."/>
            <person name="Tanasupawat S."/>
        </authorList>
    </citation>
    <scope>NUCLEOTIDE SEQUENCE [LARGE SCALE GENOMIC DNA]</scope>
    <source>
        <strain evidence="7 8">MS1-9</strain>
    </source>
</reference>
<accession>A0A3A9Y9Y8</accession>
<feature type="domain" description="FAD-binding" evidence="6">
    <location>
        <begin position="6"/>
        <end position="343"/>
    </location>
</feature>
<comment type="cofactor">
    <cofactor evidence="1">
        <name>FAD</name>
        <dbReference type="ChEBI" id="CHEBI:57692"/>
    </cofactor>
</comment>
<proteinExistence type="predicted"/>
<dbReference type="GO" id="GO:0004497">
    <property type="term" value="F:monooxygenase activity"/>
    <property type="evidence" value="ECO:0007669"/>
    <property type="project" value="UniProtKB-KW"/>
</dbReference>
<gene>
    <name evidence="7" type="ORF">D7044_09395</name>
</gene>
<keyword evidence="3" id="KW-0274">FAD</keyword>
<dbReference type="AlphaFoldDB" id="A0A3A9Y9Y8"/>
<dbReference type="InterPro" id="IPR050493">
    <property type="entry name" value="FAD-dep_Monooxygenase_BioMet"/>
</dbReference>
<evidence type="ECO:0000256" key="3">
    <source>
        <dbReference type="ARBA" id="ARBA00022827"/>
    </source>
</evidence>
<dbReference type="GO" id="GO:0071949">
    <property type="term" value="F:FAD binding"/>
    <property type="evidence" value="ECO:0007669"/>
    <property type="project" value="InterPro"/>
</dbReference>
<evidence type="ECO:0000256" key="1">
    <source>
        <dbReference type="ARBA" id="ARBA00001974"/>
    </source>
</evidence>
<dbReference type="PANTHER" id="PTHR13789:SF318">
    <property type="entry name" value="GERANYLGERANYL DIPHOSPHATE REDUCTASE"/>
    <property type="match status" value="1"/>
</dbReference>
<evidence type="ECO:0000256" key="5">
    <source>
        <dbReference type="ARBA" id="ARBA00023033"/>
    </source>
</evidence>
<dbReference type="SUPFAM" id="SSF54373">
    <property type="entry name" value="FAD-linked reductases, C-terminal domain"/>
    <property type="match status" value="1"/>
</dbReference>
<evidence type="ECO:0000256" key="4">
    <source>
        <dbReference type="ARBA" id="ARBA00023002"/>
    </source>
</evidence>
<dbReference type="InterPro" id="IPR002938">
    <property type="entry name" value="FAD-bd"/>
</dbReference>
<sequence>MSSPRVAVVGAGIGGLALAAALDAAGMAYEVFERADRLTEVGAGVQLSPNAVRPLHRLGLRPTLDSRAVRLAAAQIHGWSGRPVARTELGAACEVRFGAPYLGMHRADLRDALHARVDPTRLHLGRPLTRVDRDGEEVVLTFADGRTHRADVVVGADGLRSAVRAALVPDTPVFSGLGVFRGLVPMDRLPAGARAPVARMWLGPGRHFVCYPVSGGRALGFAAIAPLRQPPVESWSATVDPAELVAAFDGWHAPVAAVAQAAREVRYWALWDREPLTALSVGRVTLLGDAAHPMLPFLAQGANQAVEDAVELASCLTGASRADAPDRLLRYQRQRMPRTTAVQSASRAQARHMHLADGPEQAARDVALRQAADLDARAWLYGYEPGGVAA</sequence>
<evidence type="ECO:0000259" key="6">
    <source>
        <dbReference type="Pfam" id="PF01494"/>
    </source>
</evidence>
<keyword evidence="5 7" id="KW-0503">Monooxygenase</keyword>
<organism evidence="7 8">
    <name type="scientific">Micromonospora musae</name>
    <dbReference type="NCBI Taxonomy" id="1894970"/>
    <lineage>
        <taxon>Bacteria</taxon>
        <taxon>Bacillati</taxon>
        <taxon>Actinomycetota</taxon>
        <taxon>Actinomycetes</taxon>
        <taxon>Micromonosporales</taxon>
        <taxon>Micromonosporaceae</taxon>
        <taxon>Micromonospora</taxon>
    </lineage>
</organism>
<comment type="caution">
    <text evidence="7">The sequence shown here is derived from an EMBL/GenBank/DDBJ whole genome shotgun (WGS) entry which is preliminary data.</text>
</comment>
<evidence type="ECO:0000313" key="7">
    <source>
        <dbReference type="EMBL" id="RKN33912.1"/>
    </source>
</evidence>
<dbReference type="PRINTS" id="PR00420">
    <property type="entry name" value="RNGMNOXGNASE"/>
</dbReference>
<dbReference type="Pfam" id="PF01494">
    <property type="entry name" value="FAD_binding_3"/>
    <property type="match status" value="1"/>
</dbReference>
<evidence type="ECO:0000256" key="2">
    <source>
        <dbReference type="ARBA" id="ARBA00022630"/>
    </source>
</evidence>
<keyword evidence="2" id="KW-0285">Flavoprotein</keyword>
<dbReference type="Gene3D" id="3.50.50.60">
    <property type="entry name" value="FAD/NAD(P)-binding domain"/>
    <property type="match status" value="1"/>
</dbReference>
<protein>
    <submittedName>
        <fullName evidence="7">Salicylate 1-monooxygenase</fullName>
    </submittedName>
</protein>
<dbReference type="Proteomes" id="UP000275865">
    <property type="component" value="Unassembled WGS sequence"/>
</dbReference>
<dbReference type="EMBL" id="RAZT01000004">
    <property type="protein sequence ID" value="RKN33912.1"/>
    <property type="molecule type" value="Genomic_DNA"/>
</dbReference>
<dbReference type="InterPro" id="IPR036188">
    <property type="entry name" value="FAD/NAD-bd_sf"/>
</dbReference>
<dbReference type="SUPFAM" id="SSF51905">
    <property type="entry name" value="FAD/NAD(P)-binding domain"/>
    <property type="match status" value="1"/>
</dbReference>
<dbReference type="PANTHER" id="PTHR13789">
    <property type="entry name" value="MONOOXYGENASE"/>
    <property type="match status" value="1"/>
</dbReference>
<name>A0A3A9Y9Y8_9ACTN</name>
<keyword evidence="4" id="KW-0560">Oxidoreductase</keyword>
<dbReference type="RefSeq" id="WP_120688559.1">
    <property type="nucleotide sequence ID" value="NZ_RAZT01000004.1"/>
</dbReference>
<evidence type="ECO:0000313" key="8">
    <source>
        <dbReference type="Proteomes" id="UP000275865"/>
    </source>
</evidence>